<dbReference type="CDD" id="cd00009">
    <property type="entry name" value="AAA"/>
    <property type="match status" value="1"/>
</dbReference>
<evidence type="ECO:0000313" key="1">
    <source>
        <dbReference type="EMBL" id="SHH91924.1"/>
    </source>
</evidence>
<dbReference type="PANTHER" id="PTHR42935:SF1">
    <property type="entry name" value="SLR0930 PROTEIN"/>
    <property type="match status" value="1"/>
</dbReference>
<dbReference type="SUPFAM" id="SSF52540">
    <property type="entry name" value="P-loop containing nucleoside triphosphate hydrolases"/>
    <property type="match status" value="1"/>
</dbReference>
<dbReference type="PANTHER" id="PTHR42935">
    <property type="entry name" value="SLR0930 PROTEIN"/>
    <property type="match status" value="1"/>
</dbReference>
<dbReference type="EMBL" id="FQXV01000004">
    <property type="protein sequence ID" value="SHH91924.1"/>
    <property type="molecule type" value="Genomic_DNA"/>
</dbReference>
<proteinExistence type="predicted"/>
<dbReference type="OrthoDB" id="9812140at2"/>
<name>A0A1M5WXN6_9FIRM</name>
<keyword evidence="2" id="KW-1185">Reference proteome</keyword>
<sequence>MDTIFKRLTFSLDTLTVFRPVMDSSVLSSFYRLCRAASDGDVTEASCRYAGVYYRLREAGFAGVGEYVLDVLKYSELPFAKAMATGAAEASYLAAAERDVRILSEAACLSCEDIKRQLMHLPGGYNDIIGTLPEWETGVSLSFDALKSFYRQNGSGPLAKYRAFLWSGDKMTPVASPDPVRFDRLVGYDWQRQAVLENTRALLAGRFVNNILLYGDSGTGKSATVKSMLNVTEFSSLTLIEVPKQSLTGLPDLLSELAWRPRKFIIFIDDLSFEDGDAKFSALKVILEGSLGRRPPNVAVYVTSNRRQLVRRNFSDRDEMNNEETVEEKTSLSDRFGLRIPFFSLNQEDYLKTAETLARQAGVAMDDAALHRAALQWAIEHGARTPRTARQFADDLAAKQPG</sequence>
<dbReference type="InterPro" id="IPR008533">
    <property type="entry name" value="DUF815"/>
</dbReference>
<dbReference type="Proteomes" id="UP000183995">
    <property type="component" value="Unassembled WGS sequence"/>
</dbReference>
<organism evidence="1 2">
    <name type="scientific">Sporobacter termitidis DSM 10068</name>
    <dbReference type="NCBI Taxonomy" id="1123282"/>
    <lineage>
        <taxon>Bacteria</taxon>
        <taxon>Bacillati</taxon>
        <taxon>Bacillota</taxon>
        <taxon>Clostridia</taxon>
        <taxon>Eubacteriales</taxon>
        <taxon>Oscillospiraceae</taxon>
        <taxon>Sporobacter</taxon>
    </lineage>
</organism>
<reference evidence="1 2" key="1">
    <citation type="submission" date="2016-11" db="EMBL/GenBank/DDBJ databases">
        <authorList>
            <person name="Jaros S."/>
            <person name="Januszkiewicz K."/>
            <person name="Wedrychowicz H."/>
        </authorList>
    </citation>
    <scope>NUCLEOTIDE SEQUENCE [LARGE SCALE GENOMIC DNA]</scope>
    <source>
        <strain evidence="1 2">DSM 10068</strain>
    </source>
</reference>
<dbReference type="STRING" id="1123282.SAMN02745823_01431"/>
<dbReference type="Pfam" id="PF05673">
    <property type="entry name" value="DUF815"/>
    <property type="match status" value="1"/>
</dbReference>
<evidence type="ECO:0000313" key="2">
    <source>
        <dbReference type="Proteomes" id="UP000183995"/>
    </source>
</evidence>
<dbReference type="AlphaFoldDB" id="A0A1M5WXN6"/>
<dbReference type="InterPro" id="IPR027417">
    <property type="entry name" value="P-loop_NTPase"/>
</dbReference>
<gene>
    <name evidence="1" type="ORF">SAMN02745823_01431</name>
</gene>
<dbReference type="RefSeq" id="WP_073077612.1">
    <property type="nucleotide sequence ID" value="NZ_FQXV01000004.1"/>
</dbReference>
<dbReference type="Gene3D" id="3.40.50.300">
    <property type="entry name" value="P-loop containing nucleotide triphosphate hydrolases"/>
    <property type="match status" value="1"/>
</dbReference>
<accession>A0A1M5WXN6</accession>
<protein>
    <submittedName>
        <fullName evidence="1">Uncharacterized protein</fullName>
    </submittedName>
</protein>